<comment type="caution">
    <text evidence="1">The sequence shown here is derived from an EMBL/GenBank/DDBJ whole genome shotgun (WGS) entry which is preliminary data.</text>
</comment>
<dbReference type="Proteomes" id="UP000692954">
    <property type="component" value="Unassembled WGS sequence"/>
</dbReference>
<protein>
    <submittedName>
        <fullName evidence="1">Uncharacterized protein</fullName>
    </submittedName>
</protein>
<organism evidence="1 2">
    <name type="scientific">Paramecium sonneborni</name>
    <dbReference type="NCBI Taxonomy" id="65129"/>
    <lineage>
        <taxon>Eukaryota</taxon>
        <taxon>Sar</taxon>
        <taxon>Alveolata</taxon>
        <taxon>Ciliophora</taxon>
        <taxon>Intramacronucleata</taxon>
        <taxon>Oligohymenophorea</taxon>
        <taxon>Peniculida</taxon>
        <taxon>Parameciidae</taxon>
        <taxon>Paramecium</taxon>
    </lineage>
</organism>
<dbReference type="EMBL" id="CAJJDN010000250">
    <property type="protein sequence ID" value="CAD8129897.1"/>
    <property type="molecule type" value="Genomic_DNA"/>
</dbReference>
<evidence type="ECO:0000313" key="1">
    <source>
        <dbReference type="EMBL" id="CAD8129897.1"/>
    </source>
</evidence>
<gene>
    <name evidence="1" type="ORF">PSON_ATCC_30995.1.T2500001</name>
</gene>
<evidence type="ECO:0000313" key="2">
    <source>
        <dbReference type="Proteomes" id="UP000692954"/>
    </source>
</evidence>
<accession>A0A8S1RQS2</accession>
<proteinExistence type="predicted"/>
<sequence length="209" mass="25348">MHIKFEINICDIISSSIRRFTIYQNSCKNLNHKYFGILIKINKNINYLKINAIIFTLFQQDEQLYKEWLNILILSYVILQVDNFRVKNIILSKWKFLERINILLSEYCEQKIRINSFQLDLRYDRQYKFMQINPYFLIQQKEGITQRCVNQCQELVQGIECLKLKTLFQIFFNNANDELNVIFMKFSQKNIESQIKKKKAVKKQFILFN</sequence>
<reference evidence="1" key="1">
    <citation type="submission" date="2021-01" db="EMBL/GenBank/DDBJ databases">
        <authorList>
            <consortium name="Genoscope - CEA"/>
            <person name="William W."/>
        </authorList>
    </citation>
    <scope>NUCLEOTIDE SEQUENCE</scope>
</reference>
<keyword evidence="2" id="KW-1185">Reference proteome</keyword>
<name>A0A8S1RQS2_9CILI</name>
<dbReference type="AlphaFoldDB" id="A0A8S1RQS2"/>